<evidence type="ECO:0000256" key="1">
    <source>
        <dbReference type="ARBA" id="ARBA00022714"/>
    </source>
</evidence>
<feature type="domain" description="Iron-binding zinc finger CDGSH type" evidence="5">
    <location>
        <begin position="47"/>
        <end position="78"/>
    </location>
</feature>
<dbReference type="InterPro" id="IPR042216">
    <property type="entry name" value="MitoNEET_CISD"/>
</dbReference>
<dbReference type="Proteomes" id="UP001595840">
    <property type="component" value="Unassembled WGS sequence"/>
</dbReference>
<dbReference type="EMBL" id="JBHSCX010000020">
    <property type="protein sequence ID" value="MFC4363517.1"/>
    <property type="molecule type" value="Genomic_DNA"/>
</dbReference>
<dbReference type="PANTHER" id="PTHR46491:SF3">
    <property type="entry name" value="CDGSH IRON-SULFUR DOMAIN-CONTAINING PROTEIN 3, MITOCHONDRIAL"/>
    <property type="match status" value="1"/>
</dbReference>
<evidence type="ECO:0000256" key="3">
    <source>
        <dbReference type="ARBA" id="ARBA00023004"/>
    </source>
</evidence>
<evidence type="ECO:0000256" key="2">
    <source>
        <dbReference type="ARBA" id="ARBA00022723"/>
    </source>
</evidence>
<dbReference type="PANTHER" id="PTHR46491">
    <property type="entry name" value="CDGSH IRON SULFUR DOMAIN PROTEIN HOMOLOG"/>
    <property type="match status" value="1"/>
</dbReference>
<protein>
    <submittedName>
        <fullName evidence="6">CDGSH iron-sulfur domain-containing protein</fullName>
    </submittedName>
</protein>
<accession>A0ABV8V6K4</accession>
<keyword evidence="7" id="KW-1185">Reference proteome</keyword>
<name>A0ABV8V6K4_9GAMM</name>
<proteinExistence type="predicted"/>
<dbReference type="SMART" id="SM00704">
    <property type="entry name" value="ZnF_CDGSH"/>
    <property type="match status" value="2"/>
</dbReference>
<gene>
    <name evidence="6" type="ORF">ACFOX3_14475</name>
</gene>
<dbReference type="PROSITE" id="PS51257">
    <property type="entry name" value="PROKAR_LIPOPROTEIN"/>
    <property type="match status" value="1"/>
</dbReference>
<evidence type="ECO:0000313" key="7">
    <source>
        <dbReference type="Proteomes" id="UP001595840"/>
    </source>
</evidence>
<keyword evidence="2" id="KW-0479">Metal-binding</keyword>
<dbReference type="RefSeq" id="WP_290261393.1">
    <property type="nucleotide sequence ID" value="NZ_JAUFQG010000004.1"/>
</dbReference>
<dbReference type="InterPro" id="IPR018967">
    <property type="entry name" value="FeS-contain_CDGSH-typ"/>
</dbReference>
<dbReference type="Gene3D" id="3.40.5.90">
    <property type="entry name" value="CDGSH iron-sulfur domain, mitoNEET-type"/>
    <property type="match status" value="2"/>
</dbReference>
<dbReference type="InterPro" id="IPR052950">
    <property type="entry name" value="CISD"/>
</dbReference>
<comment type="caution">
    <text evidence="6">The sequence shown here is derived from an EMBL/GenBank/DDBJ whole genome shotgun (WGS) entry which is preliminary data.</text>
</comment>
<evidence type="ECO:0000259" key="5">
    <source>
        <dbReference type="SMART" id="SM00704"/>
    </source>
</evidence>
<dbReference type="Pfam" id="PF09360">
    <property type="entry name" value="zf-CDGSH"/>
    <property type="match status" value="1"/>
</dbReference>
<sequence length="78" mass="8483">MTQAHRASDVPFVIDVVAGQSYFWCSCGRSKSQPFCDGSHKGSGFSPLPFVAQKSEKLFFCGCKSTSQAPFCDGSHNR</sequence>
<evidence type="ECO:0000256" key="4">
    <source>
        <dbReference type="ARBA" id="ARBA00023014"/>
    </source>
</evidence>
<feature type="domain" description="Iron-binding zinc finger CDGSH type" evidence="5">
    <location>
        <begin position="9"/>
        <end position="46"/>
    </location>
</feature>
<evidence type="ECO:0000313" key="6">
    <source>
        <dbReference type="EMBL" id="MFC4363517.1"/>
    </source>
</evidence>
<reference evidence="7" key="1">
    <citation type="journal article" date="2019" name="Int. J. Syst. Evol. Microbiol.">
        <title>The Global Catalogue of Microorganisms (GCM) 10K type strain sequencing project: providing services to taxonomists for standard genome sequencing and annotation.</title>
        <authorList>
            <consortium name="The Broad Institute Genomics Platform"/>
            <consortium name="The Broad Institute Genome Sequencing Center for Infectious Disease"/>
            <person name="Wu L."/>
            <person name="Ma J."/>
        </authorList>
    </citation>
    <scope>NUCLEOTIDE SEQUENCE [LARGE SCALE GENOMIC DNA]</scope>
    <source>
        <strain evidence="7">CECT 8570</strain>
    </source>
</reference>
<organism evidence="6 7">
    <name type="scientific">Simiduia curdlanivorans</name>
    <dbReference type="NCBI Taxonomy" id="1492769"/>
    <lineage>
        <taxon>Bacteria</taxon>
        <taxon>Pseudomonadati</taxon>
        <taxon>Pseudomonadota</taxon>
        <taxon>Gammaproteobacteria</taxon>
        <taxon>Cellvibrionales</taxon>
        <taxon>Cellvibrionaceae</taxon>
        <taxon>Simiduia</taxon>
    </lineage>
</organism>
<keyword evidence="1" id="KW-0001">2Fe-2S</keyword>
<keyword evidence="3" id="KW-0408">Iron</keyword>
<keyword evidence="4" id="KW-0411">Iron-sulfur</keyword>